<evidence type="ECO:0008006" key="4">
    <source>
        <dbReference type="Google" id="ProtNLM"/>
    </source>
</evidence>
<dbReference type="PROSITE" id="PS51257">
    <property type="entry name" value="PROKAR_LIPOPROTEIN"/>
    <property type="match status" value="1"/>
</dbReference>
<dbReference type="EMBL" id="CP024847">
    <property type="protein sequence ID" value="AUR52160.1"/>
    <property type="molecule type" value="Genomic_DNA"/>
</dbReference>
<sequence>MKFNHVYALLILVSGIIATGCSTTPSADNYGKYMNQPEVQNGDEGKINEKKLNQQAWSEVEITKMTSVRRMADGSYSNNPHEGLMHVRAVLVNEGDRPIQGHWRCKFYDSNNLPLNEEENNRNASHDEGLGWHTMVVYPVKSKSQRDDANVIKCMAPSKLATNYRIEFHDTSNDITEYTR</sequence>
<keyword evidence="1" id="KW-0732">Signal</keyword>
<reference evidence="3" key="1">
    <citation type="submission" date="2017-11" db="EMBL/GenBank/DDBJ databases">
        <authorList>
            <person name="Chan K.G."/>
            <person name="Lee L.S."/>
        </authorList>
    </citation>
    <scope>NUCLEOTIDE SEQUENCE [LARGE SCALE GENOMIC DNA]</scope>
    <source>
        <strain evidence="3">DSM 100970</strain>
    </source>
</reference>
<dbReference type="Gene3D" id="2.60.40.3230">
    <property type="match status" value="1"/>
</dbReference>
<evidence type="ECO:0000313" key="2">
    <source>
        <dbReference type="EMBL" id="AUR52160.1"/>
    </source>
</evidence>
<dbReference type="InterPro" id="IPR038483">
    <property type="entry name" value="YcfL-like_sf"/>
</dbReference>
<dbReference type="Proteomes" id="UP000236655">
    <property type="component" value="Chromosome"/>
</dbReference>
<keyword evidence="3" id="KW-1185">Reference proteome</keyword>
<dbReference type="KEGG" id="nba:CUN60_07545"/>
<gene>
    <name evidence="2" type="ORF">CUN60_07545</name>
</gene>
<dbReference type="RefSeq" id="WP_102951456.1">
    <property type="nucleotide sequence ID" value="NZ_CP024847.1"/>
</dbReference>
<proteinExistence type="predicted"/>
<accession>A0A2I7N6U5</accession>
<dbReference type="AlphaFoldDB" id="A0A2I7N6U5"/>
<name>A0A2I7N6U5_9NEIS</name>
<feature type="chain" id="PRO_5014384778" description="DUF4352 domain-containing protein" evidence="1">
    <location>
        <begin position="28"/>
        <end position="180"/>
    </location>
</feature>
<evidence type="ECO:0000313" key="3">
    <source>
        <dbReference type="Proteomes" id="UP000236655"/>
    </source>
</evidence>
<evidence type="ECO:0000256" key="1">
    <source>
        <dbReference type="SAM" id="SignalP"/>
    </source>
</evidence>
<organism evidence="2 3">
    <name type="scientific">Aquella oligotrophica</name>
    <dbReference type="NCBI Taxonomy" id="2067065"/>
    <lineage>
        <taxon>Bacteria</taxon>
        <taxon>Pseudomonadati</taxon>
        <taxon>Pseudomonadota</taxon>
        <taxon>Betaproteobacteria</taxon>
        <taxon>Neisseriales</taxon>
        <taxon>Neisseriaceae</taxon>
        <taxon>Aquella</taxon>
    </lineage>
</organism>
<feature type="signal peptide" evidence="1">
    <location>
        <begin position="1"/>
        <end position="27"/>
    </location>
</feature>
<protein>
    <recommendedName>
        <fullName evidence="4">DUF4352 domain-containing protein</fullName>
    </recommendedName>
</protein>